<proteinExistence type="predicted"/>
<evidence type="ECO:0000313" key="2">
    <source>
        <dbReference type="Proteomes" id="UP000789702"/>
    </source>
</evidence>
<protein>
    <submittedName>
        <fullName evidence="1">9703_t:CDS:1</fullName>
    </submittedName>
</protein>
<name>A0ACA9QUJ7_9GLOM</name>
<evidence type="ECO:0000313" key="1">
    <source>
        <dbReference type="EMBL" id="CAG8764074.1"/>
    </source>
</evidence>
<feature type="non-terminal residue" evidence="1">
    <location>
        <position position="1"/>
    </location>
</feature>
<feature type="non-terminal residue" evidence="1">
    <location>
        <position position="227"/>
    </location>
</feature>
<accession>A0ACA9QUJ7</accession>
<dbReference type="EMBL" id="CAJVPU010052861">
    <property type="protein sequence ID" value="CAG8764074.1"/>
    <property type="molecule type" value="Genomic_DNA"/>
</dbReference>
<gene>
    <name evidence="1" type="ORF">DHETER_LOCUS15457</name>
</gene>
<reference evidence="1" key="1">
    <citation type="submission" date="2021-06" db="EMBL/GenBank/DDBJ databases">
        <authorList>
            <person name="Kallberg Y."/>
            <person name="Tangrot J."/>
            <person name="Rosling A."/>
        </authorList>
    </citation>
    <scope>NUCLEOTIDE SEQUENCE</scope>
    <source>
        <strain evidence="1">IL203A</strain>
    </source>
</reference>
<keyword evidence="2" id="KW-1185">Reference proteome</keyword>
<organism evidence="1 2">
    <name type="scientific">Dentiscutata heterogama</name>
    <dbReference type="NCBI Taxonomy" id="1316150"/>
    <lineage>
        <taxon>Eukaryota</taxon>
        <taxon>Fungi</taxon>
        <taxon>Fungi incertae sedis</taxon>
        <taxon>Mucoromycota</taxon>
        <taxon>Glomeromycotina</taxon>
        <taxon>Glomeromycetes</taxon>
        <taxon>Diversisporales</taxon>
        <taxon>Gigasporaceae</taxon>
        <taxon>Dentiscutata</taxon>
    </lineage>
</organism>
<sequence length="227" mass="26063">SQETTNNSSLTNSVPINSIIINNKIDDTKIRTPHKVKIKSDHKAKYIPIDIPNSYNEQVEANSSQSPQNRPKDIHQLERKVDALGIQLNQIEQMLNSLVQAPKVNDNVINNLENNENNDKKDFIIESKNIIKKNLDSLTQNIIPQTSNDTITNSTNSKNSNYDHIHYCNKCGSQKLLDEWCDKCDREIFESNFPNWTSGNEVIDNFIRETQLSATTKFNFLEWIPFS</sequence>
<dbReference type="Proteomes" id="UP000789702">
    <property type="component" value="Unassembled WGS sequence"/>
</dbReference>
<comment type="caution">
    <text evidence="1">The sequence shown here is derived from an EMBL/GenBank/DDBJ whole genome shotgun (WGS) entry which is preliminary data.</text>
</comment>